<reference evidence="2 3" key="1">
    <citation type="submission" date="2021-08" db="EMBL/GenBank/DDBJ databases">
        <title>Draft Genome Sequence of Phanerochaete sordida strain YK-624.</title>
        <authorList>
            <person name="Mori T."/>
            <person name="Dohra H."/>
            <person name="Suzuki T."/>
            <person name="Kawagishi H."/>
            <person name="Hirai H."/>
        </authorList>
    </citation>
    <scope>NUCLEOTIDE SEQUENCE [LARGE SCALE GENOMIC DNA]</scope>
    <source>
        <strain evidence="2 3">YK-624</strain>
    </source>
</reference>
<feature type="transmembrane region" description="Helical" evidence="1">
    <location>
        <begin position="77"/>
        <end position="98"/>
    </location>
</feature>
<dbReference type="EMBL" id="BPQB01000075">
    <property type="protein sequence ID" value="GJE97649.1"/>
    <property type="molecule type" value="Genomic_DNA"/>
</dbReference>
<keyword evidence="1" id="KW-0812">Transmembrane</keyword>
<feature type="transmembrane region" description="Helical" evidence="1">
    <location>
        <begin position="38"/>
        <end position="62"/>
    </location>
</feature>
<dbReference type="AlphaFoldDB" id="A0A9P3GNV2"/>
<organism evidence="2 3">
    <name type="scientific">Phanerochaete sordida</name>
    <dbReference type="NCBI Taxonomy" id="48140"/>
    <lineage>
        <taxon>Eukaryota</taxon>
        <taxon>Fungi</taxon>
        <taxon>Dikarya</taxon>
        <taxon>Basidiomycota</taxon>
        <taxon>Agaricomycotina</taxon>
        <taxon>Agaricomycetes</taxon>
        <taxon>Polyporales</taxon>
        <taxon>Phanerochaetaceae</taxon>
        <taxon>Phanerochaete</taxon>
    </lineage>
</organism>
<keyword evidence="1" id="KW-1133">Transmembrane helix</keyword>
<proteinExistence type="predicted"/>
<evidence type="ECO:0000256" key="1">
    <source>
        <dbReference type="SAM" id="Phobius"/>
    </source>
</evidence>
<comment type="caution">
    <text evidence="2">The sequence shown here is derived from an EMBL/GenBank/DDBJ whole genome shotgun (WGS) entry which is preliminary data.</text>
</comment>
<dbReference type="Proteomes" id="UP000703269">
    <property type="component" value="Unassembled WGS sequence"/>
</dbReference>
<keyword evidence="1" id="KW-0472">Membrane</keyword>
<gene>
    <name evidence="2" type="ORF">PsYK624_138700</name>
</gene>
<name>A0A9P3GNV2_9APHY</name>
<sequence>MLQNTTTSLNVTGRLFFCVYQLGSMLSRIAYRVHCRIMAVFSPASSALMFGTSVGVDIFVVAADSSSDTSLVPVSNIATYLAMFNDLAVIAIIVMRVWPHCYEVHQLRVRFPLSEKLLLDAFMDLALLEYYLSYQRCRSKLHKQVLSWNQVRRYWTH</sequence>
<evidence type="ECO:0000313" key="3">
    <source>
        <dbReference type="Proteomes" id="UP000703269"/>
    </source>
</evidence>
<keyword evidence="3" id="KW-1185">Reference proteome</keyword>
<evidence type="ECO:0000313" key="2">
    <source>
        <dbReference type="EMBL" id="GJE97649.1"/>
    </source>
</evidence>
<protein>
    <submittedName>
        <fullName evidence="2">Uncharacterized protein</fullName>
    </submittedName>
</protein>
<accession>A0A9P3GNV2</accession>